<dbReference type="AlphaFoldDB" id="X1TJS7"/>
<reference evidence="1" key="1">
    <citation type="journal article" date="2014" name="Front. Microbiol.">
        <title>High frequency of phylogenetically diverse reductive dehalogenase-homologous genes in deep subseafloor sedimentary metagenomes.</title>
        <authorList>
            <person name="Kawai M."/>
            <person name="Futagami T."/>
            <person name="Toyoda A."/>
            <person name="Takaki Y."/>
            <person name="Nishi S."/>
            <person name="Hori S."/>
            <person name="Arai W."/>
            <person name="Tsubouchi T."/>
            <person name="Morono Y."/>
            <person name="Uchiyama I."/>
            <person name="Ito T."/>
            <person name="Fujiyama A."/>
            <person name="Inagaki F."/>
            <person name="Takami H."/>
        </authorList>
    </citation>
    <scope>NUCLEOTIDE SEQUENCE</scope>
    <source>
        <strain evidence="1">Expedition CK06-06</strain>
    </source>
</reference>
<evidence type="ECO:0008006" key="2">
    <source>
        <dbReference type="Google" id="ProtNLM"/>
    </source>
</evidence>
<feature type="non-terminal residue" evidence="1">
    <location>
        <position position="208"/>
    </location>
</feature>
<comment type="caution">
    <text evidence="1">The sequence shown here is derived from an EMBL/GenBank/DDBJ whole genome shotgun (WGS) entry which is preliminary data.</text>
</comment>
<organism evidence="1">
    <name type="scientific">marine sediment metagenome</name>
    <dbReference type="NCBI Taxonomy" id="412755"/>
    <lineage>
        <taxon>unclassified sequences</taxon>
        <taxon>metagenomes</taxon>
        <taxon>ecological metagenomes</taxon>
    </lineage>
</organism>
<gene>
    <name evidence="1" type="ORF">S12H4_41302</name>
</gene>
<dbReference type="Gene3D" id="2.120.10.10">
    <property type="match status" value="1"/>
</dbReference>
<dbReference type="EMBL" id="BARW01025155">
    <property type="protein sequence ID" value="GAJ05499.1"/>
    <property type="molecule type" value="Genomic_DNA"/>
</dbReference>
<protein>
    <recommendedName>
        <fullName evidence="2">Sialidase domain-containing protein</fullName>
    </recommendedName>
</protein>
<dbReference type="InterPro" id="IPR036278">
    <property type="entry name" value="Sialidase_sf"/>
</dbReference>
<sequence length="208" mass="23427">MTNGLRQKWLGFALMIAITYPIVSLAKDKVVVIEDARHLKVFCEKGRFAGWPANNGIWQWGNEILVGFKLGYLAPPEEQGLHQIDPVRPRSIMLARSLDGGETWSVCEAGYPDGELRSFPTDITFDASGFALNARGDRAFISLDRGRTWNGPLRLPFADLHLRARTDYQVLGPKNLILFLSAQKTNDREGRPFCARTRTGGKYWNQFA</sequence>
<proteinExistence type="predicted"/>
<evidence type="ECO:0000313" key="1">
    <source>
        <dbReference type="EMBL" id="GAJ05499.1"/>
    </source>
</evidence>
<accession>X1TJS7</accession>
<dbReference type="SUPFAM" id="SSF50939">
    <property type="entry name" value="Sialidases"/>
    <property type="match status" value="1"/>
</dbReference>
<name>X1TJS7_9ZZZZ</name>